<keyword evidence="3" id="KW-0677">Repeat</keyword>
<evidence type="ECO:0000256" key="1">
    <source>
        <dbReference type="ARBA" id="ARBA00003496"/>
    </source>
</evidence>
<dbReference type="InterPro" id="IPR056884">
    <property type="entry name" value="NPHP3-like_N"/>
</dbReference>
<dbReference type="Pfam" id="PF24883">
    <property type="entry name" value="NPHP3_N"/>
    <property type="match status" value="1"/>
</dbReference>
<feature type="region of interest" description="Disordered" evidence="6">
    <location>
        <begin position="1251"/>
        <end position="1273"/>
    </location>
</feature>
<dbReference type="SMART" id="SM00320">
    <property type="entry name" value="WD40"/>
    <property type="match status" value="8"/>
</dbReference>
<feature type="domain" description="Nephrocystin 3-like N-terminal" evidence="9">
    <location>
        <begin position="395"/>
        <end position="558"/>
    </location>
</feature>
<dbReference type="InterPro" id="IPR012908">
    <property type="entry name" value="PGAP1-ab_dom-like"/>
</dbReference>
<evidence type="ECO:0000256" key="2">
    <source>
        <dbReference type="ARBA" id="ARBA00015856"/>
    </source>
</evidence>
<keyword evidence="5" id="KW-0813">Transport</keyword>
<evidence type="ECO:0000256" key="3">
    <source>
        <dbReference type="ARBA" id="ARBA00022737"/>
    </source>
</evidence>
<keyword evidence="11" id="KW-1185">Reference proteome</keyword>
<dbReference type="PANTHER" id="PTHR10039">
    <property type="entry name" value="AMELOGENIN"/>
    <property type="match status" value="1"/>
</dbReference>
<dbReference type="InterPro" id="IPR036322">
    <property type="entry name" value="WD40_repeat_dom_sf"/>
</dbReference>
<keyword evidence="5" id="KW-0472">Membrane</keyword>
<feature type="domain" description="GPI inositol-deacylase winged helix" evidence="8">
    <location>
        <begin position="672"/>
        <end position="740"/>
    </location>
</feature>
<sequence>MLGRLRRHRIASEPENDLLRPLSREPEHNVSDDAVRNNSIAVQRHASTARSAISSYDIVVRGARPEHAAHRIQERSRERRLDPLGLTVLYEPDDNHVVDIVFVHGLGGTSRQSWSANRDPDLFWPLEWLPHETGISNARISTFGYNAHFASAAAPNSILNISDFAKDLLFQLRFAAGKEKKQLDVGRTPIIFVAHSMGGLVVKKAFILGQNDQYYKDIVKAISAMVFLSTPHRGANLADVLNKILSACLPTVSPKQYVGELKLNSPTILEINEQFRHLAPSIDIVSFFETQATAIGPTNALVVQRDSSTLGYPGEISKALNADHHGVSKYLNRQDPNYASVRDILKFLIEKIPMQLVEPVHGAEVDELRLVSDFLGNPEPPTDDKDFFMDKRLEGSGEWFLNDVTLSAWLESDSSSPQLLWCTGKPGSGKSVLTSYFVEQLQDKGVVLAFHFFRFGDQVKNNLATFMLSTALQLARAIPEFKRRLLRMQSDDVNVQKSAPRHLWQKLFHTALFKLSSTRPIFIILDALDEMENASLLLKLFADVADSHLPFRILFVSRPTGSLRSSMKRLAERNNFKQINIDRNQEDLRLYIQEELYDMQATPTFKQQVVERLMRSADGNFLWVYLVVNEILKCHTEDSVEEALHQIPADLEELYQRMDNSLALSSSYKDVALGRLVLTWAACSRYPLTLTELAGALEPEYSKVLDLRHTAQQVCGDFITFDHKAHLAMIHSSARECLLSIPTFHYHIQALRAHQALFAKCLQALVRWSPKERVGAVRGDSFAYYAMTSWPFHLELTASWSDQESLSLLFRFFSSGSVQHWIYLLCIAGKLRILVQAAKVMTTFLKTSDKLDKERSPLTHKLHEKEVLHRWSQDLVRIVGKFGAQLQQHPRAIYKFIPALCPSQSILRSQFCDTRTSNGLELRGNLAPSWDDCLARFSMAGDTMPLDIITIDRHFAIVLADGTVRMYYSGTCDEARSFLHGERILVTCFTADGDVMATYGFLKTKIWDTRTARLICSFPNPQKAKALAMSFDEESQLLLTCSDDRLIRYCSMQVPQDGWVALPEPLGTGPKQHQHANSPRRARFNADGSLLAVSYRGLHPSVWSITESGPEFIRYCERGSYRAAGKSSVQTNMTDAQDLCWNPLTGHLLGVFNDGCIFKWHPYEDDYDFSAIQATSIEASDDGKFFVTSSSNGTLRVWDFQHFTPIYQLTYASDVTGLAIDKNECRIYDLRDKFCNVWEPNALFRLLESDDKGSDNLSTQESSTHVSSLSEATVENAEPVTTLALDLKSGQYVVGDDSGMVCIFDELGDRVAELADRFMTVDQACWSGDGSCIASSDLSRTVMVEQLVANGNGQRQELSVSTLFVVNEDAAIRQVLMDEEGTFLLVATTNAVHLWSIEDRRQTRSIPDQQRSYWCTSPHDQSTLIGFSTEMLKIARWTDDLDLRVCKIVRQEQRPSEPREEFQRRPSRAYPMLPEEIEGMVDKVIISQDGELALTQSSQTTPQGRREKIFALMDLSTVPSADDIEAYPLHPDLEGHVEVLLGFLSHEQVHARSRRRSSAHMPSMSGMFEQGRTSYGHVLVFVSKDFWVCTFDFGAGSSACMARHFFLPRDWWNLELLELATVTRQGDILCPKNGQVAIIANGLCEEWAE</sequence>
<feature type="compositionally biased region" description="Polar residues" evidence="6">
    <location>
        <begin position="1255"/>
        <end position="1273"/>
    </location>
</feature>
<keyword evidence="5" id="KW-0256">Endoplasmic reticulum</keyword>
<dbReference type="Pfam" id="PF07819">
    <property type="entry name" value="PGAP1"/>
    <property type="match status" value="1"/>
</dbReference>
<protein>
    <recommendedName>
        <fullName evidence="2 5">GPI inositol-deacylase</fullName>
        <ecNumber evidence="5">3.1.-.-</ecNumber>
    </recommendedName>
</protein>
<evidence type="ECO:0000313" key="10">
    <source>
        <dbReference type="EMBL" id="KAK5071415.1"/>
    </source>
</evidence>
<evidence type="ECO:0000256" key="5">
    <source>
        <dbReference type="RuleBase" id="RU365011"/>
    </source>
</evidence>
<dbReference type="InterPro" id="IPR015943">
    <property type="entry name" value="WD40/YVTN_repeat-like_dom_sf"/>
</dbReference>
<evidence type="ECO:0000259" key="7">
    <source>
        <dbReference type="Pfam" id="PF07819"/>
    </source>
</evidence>
<feature type="repeat" description="WD" evidence="4">
    <location>
        <begin position="1175"/>
        <end position="1208"/>
    </location>
</feature>
<dbReference type="SUPFAM" id="SSF50978">
    <property type="entry name" value="WD40 repeat-like"/>
    <property type="match status" value="2"/>
</dbReference>
<keyword evidence="5" id="KW-0653">Protein transport</keyword>
<accession>A0ABR0JTU4</accession>
<keyword evidence="4" id="KW-0853">WD repeat</keyword>
<dbReference type="Gene3D" id="2.130.10.10">
    <property type="entry name" value="YVTN repeat-like/Quinoprotein amine dehydrogenase"/>
    <property type="match status" value="3"/>
</dbReference>
<reference evidence="10 11" key="1">
    <citation type="submission" date="2023-08" db="EMBL/GenBank/DDBJ databases">
        <title>Black Yeasts Isolated from many extreme environments.</title>
        <authorList>
            <person name="Coleine C."/>
            <person name="Stajich J.E."/>
            <person name="Selbmann L."/>
        </authorList>
    </citation>
    <scope>NUCLEOTIDE SEQUENCE [LARGE SCALE GENOMIC DNA]</scope>
    <source>
        <strain evidence="10 11">CCFEE 5885</strain>
    </source>
</reference>
<dbReference type="Gene3D" id="3.40.50.300">
    <property type="entry name" value="P-loop containing nucleotide triphosphate hydrolases"/>
    <property type="match status" value="1"/>
</dbReference>
<name>A0ABR0JTU4_9EURO</name>
<dbReference type="EMBL" id="JAVRRG010000353">
    <property type="protein sequence ID" value="KAK5071415.1"/>
    <property type="molecule type" value="Genomic_DNA"/>
</dbReference>
<keyword evidence="5" id="KW-0378">Hydrolase</keyword>
<dbReference type="EC" id="3.1.-.-" evidence="5"/>
<dbReference type="SUPFAM" id="SSF53474">
    <property type="entry name" value="alpha/beta-Hydrolases"/>
    <property type="match status" value="1"/>
</dbReference>
<dbReference type="Gene3D" id="3.40.50.1820">
    <property type="entry name" value="alpha/beta hydrolase"/>
    <property type="match status" value="1"/>
</dbReference>
<dbReference type="InterPro" id="IPR027417">
    <property type="entry name" value="P-loop_NTPase"/>
</dbReference>
<dbReference type="PANTHER" id="PTHR10039:SF16">
    <property type="entry name" value="GPI INOSITOL-DEACYLASE"/>
    <property type="match status" value="1"/>
</dbReference>
<dbReference type="SUPFAM" id="SSF52540">
    <property type="entry name" value="P-loop containing nucleoside triphosphate hydrolases"/>
    <property type="match status" value="1"/>
</dbReference>
<dbReference type="InterPro" id="IPR029058">
    <property type="entry name" value="AB_hydrolase_fold"/>
</dbReference>
<evidence type="ECO:0000256" key="6">
    <source>
        <dbReference type="SAM" id="MobiDB-lite"/>
    </source>
</evidence>
<dbReference type="InterPro" id="IPR001680">
    <property type="entry name" value="WD40_rpt"/>
</dbReference>
<comment type="subcellular location">
    <subcellularLocation>
        <location evidence="5">Endoplasmic reticulum membrane</location>
    </subcellularLocation>
</comment>
<proteinExistence type="inferred from homology"/>
<comment type="function">
    <text evidence="1 5">Involved in inositol deacylation of GPI-anchored proteins which plays important roles in the quality control and ER-associated degradation of GPI-anchored proteins.</text>
</comment>
<evidence type="ECO:0000259" key="8">
    <source>
        <dbReference type="Pfam" id="PF22939"/>
    </source>
</evidence>
<dbReference type="Proteomes" id="UP001345013">
    <property type="component" value="Unassembled WGS sequence"/>
</dbReference>
<dbReference type="PROSITE" id="PS50082">
    <property type="entry name" value="WD_REPEATS_2"/>
    <property type="match status" value="1"/>
</dbReference>
<evidence type="ECO:0000256" key="4">
    <source>
        <dbReference type="PROSITE-ProRule" id="PRU00221"/>
    </source>
</evidence>
<comment type="caution">
    <text evidence="10">The sequence shown here is derived from an EMBL/GenBank/DDBJ whole genome shotgun (WGS) entry which is preliminary data.</text>
</comment>
<feature type="domain" description="GPI inositol-deacylase PGAP1-like alpha/beta" evidence="7">
    <location>
        <begin position="100"/>
        <end position="237"/>
    </location>
</feature>
<dbReference type="Pfam" id="PF22939">
    <property type="entry name" value="WHD_GPIID"/>
    <property type="match status" value="1"/>
</dbReference>
<dbReference type="InterPro" id="IPR054471">
    <property type="entry name" value="GPIID_WHD"/>
</dbReference>
<gene>
    <name evidence="10" type="ORF">LTR24_010539</name>
</gene>
<evidence type="ECO:0000313" key="11">
    <source>
        <dbReference type="Proteomes" id="UP001345013"/>
    </source>
</evidence>
<organism evidence="10 11">
    <name type="scientific">Lithohypha guttulata</name>
    <dbReference type="NCBI Taxonomy" id="1690604"/>
    <lineage>
        <taxon>Eukaryota</taxon>
        <taxon>Fungi</taxon>
        <taxon>Dikarya</taxon>
        <taxon>Ascomycota</taxon>
        <taxon>Pezizomycotina</taxon>
        <taxon>Eurotiomycetes</taxon>
        <taxon>Chaetothyriomycetidae</taxon>
        <taxon>Chaetothyriales</taxon>
        <taxon>Trichomeriaceae</taxon>
        <taxon>Lithohypha</taxon>
    </lineage>
</organism>
<evidence type="ECO:0000259" key="9">
    <source>
        <dbReference type="Pfam" id="PF24883"/>
    </source>
</evidence>
<dbReference type="Pfam" id="PF00400">
    <property type="entry name" value="WD40"/>
    <property type="match status" value="1"/>
</dbReference>
<comment type="similarity">
    <text evidence="5">Belongs to the GPI inositol-deacylase family.</text>
</comment>